<gene>
    <name evidence="1" type="ORF">EG849_06170</name>
</gene>
<comment type="caution">
    <text evidence="1">The sequence shown here is derived from an EMBL/GenBank/DDBJ whole genome shotgun (WGS) entry which is preliminary data.</text>
</comment>
<proteinExistence type="predicted"/>
<dbReference type="Proteomes" id="UP000271937">
    <property type="component" value="Unassembled WGS sequence"/>
</dbReference>
<dbReference type="RefSeq" id="WP_125012206.1">
    <property type="nucleotide sequence ID" value="NZ_RQVR01000005.1"/>
</dbReference>
<dbReference type="EMBL" id="RQVR01000005">
    <property type="protein sequence ID" value="RRJ92565.1"/>
    <property type="molecule type" value="Genomic_DNA"/>
</dbReference>
<reference evidence="1 2" key="1">
    <citation type="submission" date="2018-11" db="EMBL/GenBank/DDBJ databases">
        <title>Flavobacterium sp. nov., YIM 102600 draft genome.</title>
        <authorList>
            <person name="Li G."/>
            <person name="Jiang Y."/>
        </authorList>
    </citation>
    <scope>NUCLEOTIDE SEQUENCE [LARGE SCALE GENOMIC DNA]</scope>
    <source>
        <strain evidence="1 2">YIM 102600</strain>
    </source>
</reference>
<accession>A0A3P3WBL9</accession>
<dbReference type="NCBIfam" id="NF033708">
    <property type="entry name" value="T9SS_Cterm_ChiA"/>
    <property type="match status" value="1"/>
</dbReference>
<protein>
    <submittedName>
        <fullName evidence="1">T9SS C-terminal target domain-containing protein</fullName>
    </submittedName>
</protein>
<name>A0A3P3WBL9_9FLAO</name>
<organism evidence="1 2">
    <name type="scientific">Flavobacterium macacae</name>
    <dbReference type="NCBI Taxonomy" id="2488993"/>
    <lineage>
        <taxon>Bacteria</taxon>
        <taxon>Pseudomonadati</taxon>
        <taxon>Bacteroidota</taxon>
        <taxon>Flavobacteriia</taxon>
        <taxon>Flavobacteriales</taxon>
        <taxon>Flavobacteriaceae</taxon>
        <taxon>Flavobacterium</taxon>
    </lineage>
</organism>
<keyword evidence="2" id="KW-1185">Reference proteome</keyword>
<dbReference type="AlphaFoldDB" id="A0A3P3WBL9"/>
<evidence type="ECO:0000313" key="2">
    <source>
        <dbReference type="Proteomes" id="UP000271937"/>
    </source>
</evidence>
<evidence type="ECO:0000313" key="1">
    <source>
        <dbReference type="EMBL" id="RRJ92565.1"/>
    </source>
</evidence>
<sequence length="785" mass="85291">MQALGNSSGTSSLWFQDGCGTATFMEEWHSMPYTNQHTTINSIKNGILDITTSNLVDAQIDMSNLFTAEINTSIYKNIAIRYKVLSGSAGQSEIYFYKGNLALAENKVVRGNLISDNNWHVLNIDMSANPNWNNTGGNIKGWRFDYATGQSVNMLIDYITLTDRAVLENTNDDDSKITVYPVATTNYFALRSAESPCTLLTTCQTITIYRGKTWNGGPTGDWSVATNWIPVGVPASDDCIEVGSSLTMAITGSHAVGKTLNVTGGNFTINSGSSITLKEALTVASGATFTLEDSASLVQEGATNTNSGAIIVKRTAKPMKRFDYTYWSSPVANQSLHAFSPTTFFDKFHSWNPGSGTQAGYWQVHPSNGASVPMAAGKGYIVRAPQSFPVATVNSENFVGNFNGVPNSGDIQIAIAGNSNASVQKWNLIGNPYPSALNIDDFFNDSFNTSNIYGTIYLWTHNTPISANNSGTSDLNYAASDYASYNGVGGTATSAATQNPLNPVINPSPNNAVPNGFIASGQSFFIRGKSNTNVRFTNAMRVRNNNNQFFRIGNVENQSTSVEKNRFWLNLRNTQGAFHQTLVGYVSGATNDLDDNFDGELFGGNFVSIYSVLADKKMTIQGKAVPFENTDAVQLGITTTIAGNFSISLDNFDGLFESQDILLKDNLLNLVHNLKTGGYEFTSGIGTFNDRFEIVYQSETLGNNTPDFNSNTILIYKNDKTIVVNSGISTISNVQVFDIQGRLLLNQKNVNTSETILKNLPFSNQVLIVKVQTLEGNLVSKKIIY</sequence>